<protein>
    <submittedName>
        <fullName evidence="2">Serine/threonine protein phosphatase</fullName>
    </submittedName>
</protein>
<keyword evidence="3" id="KW-1185">Reference proteome</keyword>
<reference evidence="2 3" key="1">
    <citation type="submission" date="2018-03" db="EMBL/GenBank/DDBJ databases">
        <title>Bioinformatic expansion and discovery of thiopeptide antibiotics.</title>
        <authorList>
            <person name="Schwalen C.J."/>
            <person name="Hudson G.A."/>
            <person name="Mitchell D.A."/>
        </authorList>
    </citation>
    <scope>NUCLEOTIDE SEQUENCE [LARGE SCALE GENOMIC DNA]</scope>
    <source>
        <strain evidence="2 3">NRRL 8041</strain>
    </source>
</reference>
<evidence type="ECO:0000313" key="2">
    <source>
        <dbReference type="EMBL" id="PYC66926.1"/>
    </source>
</evidence>
<dbReference type="PANTHER" id="PTHR46546">
    <property type="entry name" value="SHEWANELLA-LIKE PROTEIN PHOSPHATASE 1"/>
    <property type="match status" value="1"/>
</dbReference>
<dbReference type="AlphaFoldDB" id="A0A318NII3"/>
<evidence type="ECO:0000313" key="3">
    <source>
        <dbReference type="Proteomes" id="UP000248333"/>
    </source>
</evidence>
<name>A0A318NII3_9ACTN</name>
<accession>A0A318NII3</accession>
<organism evidence="2 3">
    <name type="scientific">Micromonospora arborensis</name>
    <dbReference type="NCBI Taxonomy" id="2116518"/>
    <lineage>
        <taxon>Bacteria</taxon>
        <taxon>Bacillati</taxon>
        <taxon>Actinomycetota</taxon>
        <taxon>Actinomycetes</taxon>
        <taxon>Micromonosporales</taxon>
        <taxon>Micromonosporaceae</taxon>
        <taxon>Micromonospora</taxon>
    </lineage>
</organism>
<dbReference type="Proteomes" id="UP000248333">
    <property type="component" value="Unassembled WGS sequence"/>
</dbReference>
<feature type="domain" description="Calcineurin-like phosphoesterase" evidence="1">
    <location>
        <begin position="7"/>
        <end position="224"/>
    </location>
</feature>
<dbReference type="Gene3D" id="3.60.21.10">
    <property type="match status" value="1"/>
</dbReference>
<dbReference type="Pfam" id="PF00149">
    <property type="entry name" value="Metallophos"/>
    <property type="match status" value="1"/>
</dbReference>
<sequence>MTVDQTPLFVVADVHGHRAELRDALQDAGLTDATGHWSGADARLWLLGDYVDRGPDGIGVIDDVLRLTGEAAAAGGEVHALLGNHEVQLLAAYLLDTGTVPGWQQQDGFRGAWARFGGRDDDLRRLRDEHISWIVSRPAMAVVDGYLLVHSDTTRYLEFGDSVAAVNAGIAKALASRDAAGWLTFCYQMSDRGAFRDSEPAKPDDPVATMLGTYGGEVLVHGHSTLTKHFGVAPGEVREALRYADGRVLAIDGGVYEGGRILVTRLDDHGLGRDRSATS</sequence>
<dbReference type="OrthoDB" id="3454432at2"/>
<dbReference type="PANTHER" id="PTHR46546:SF4">
    <property type="entry name" value="SHEWANELLA-LIKE PROTEIN PHOSPHATASE 1"/>
    <property type="match status" value="1"/>
</dbReference>
<comment type="caution">
    <text evidence="2">The sequence shown here is derived from an EMBL/GenBank/DDBJ whole genome shotgun (WGS) entry which is preliminary data.</text>
</comment>
<dbReference type="InterPro" id="IPR029052">
    <property type="entry name" value="Metallo-depent_PP-like"/>
</dbReference>
<dbReference type="EMBL" id="PYBV01000030">
    <property type="protein sequence ID" value="PYC66926.1"/>
    <property type="molecule type" value="Genomic_DNA"/>
</dbReference>
<proteinExistence type="predicted"/>
<evidence type="ECO:0000259" key="1">
    <source>
        <dbReference type="Pfam" id="PF00149"/>
    </source>
</evidence>
<dbReference type="SUPFAM" id="SSF56300">
    <property type="entry name" value="Metallo-dependent phosphatases"/>
    <property type="match status" value="1"/>
</dbReference>
<dbReference type="GO" id="GO:0016787">
    <property type="term" value="F:hydrolase activity"/>
    <property type="evidence" value="ECO:0007669"/>
    <property type="project" value="InterPro"/>
</dbReference>
<dbReference type="RefSeq" id="WP_110565927.1">
    <property type="nucleotide sequence ID" value="NZ_JBFAPR010000011.1"/>
</dbReference>
<gene>
    <name evidence="2" type="ORF">C7C45_23350</name>
</gene>
<dbReference type="InterPro" id="IPR004843">
    <property type="entry name" value="Calcineurin-like_PHP"/>
</dbReference>